<evidence type="ECO:0000259" key="4">
    <source>
        <dbReference type="Pfam" id="PF13193"/>
    </source>
</evidence>
<dbReference type="InterPro" id="IPR042099">
    <property type="entry name" value="ANL_N_sf"/>
</dbReference>
<dbReference type="Gene3D" id="3.30.300.30">
    <property type="match status" value="1"/>
</dbReference>
<reference evidence="6" key="1">
    <citation type="journal article" date="2019" name="Int. J. Syst. Evol. Microbiol.">
        <title>The Global Catalogue of Microorganisms (GCM) 10K type strain sequencing project: providing services to taxonomists for standard genome sequencing and annotation.</title>
        <authorList>
            <consortium name="The Broad Institute Genomics Platform"/>
            <consortium name="The Broad Institute Genome Sequencing Center for Infectious Disease"/>
            <person name="Wu L."/>
            <person name="Ma J."/>
        </authorList>
    </citation>
    <scope>NUCLEOTIDE SEQUENCE [LARGE SCALE GENOMIC DNA]</scope>
    <source>
        <strain evidence="6">NBRC 103632</strain>
    </source>
</reference>
<evidence type="ECO:0000256" key="1">
    <source>
        <dbReference type="ARBA" id="ARBA00006432"/>
    </source>
</evidence>
<proteinExistence type="inferred from homology"/>
<name>A0ABV9F3D7_9SPHN</name>
<dbReference type="EMBL" id="JBHSFZ010000058">
    <property type="protein sequence ID" value="MFC4595714.1"/>
    <property type="molecule type" value="Genomic_DNA"/>
</dbReference>
<sequence length="515" mass="56287">MVIDDPMSEEIGTLGQMVRAAAQAYGDEVAIRLTGDNIAEEEMSFVALERESARLARGLLARGVGKGSRIGFIYGNGPSFAVTFAAIARLGAIAVPISTLIKAEELVRVLRQSDVHGLLVQRTLLGHDYIDRLCAALPELWDATRPDLLVARVPFLRWIVSSGDHLPAAIHGMDWLSGAAERVDEAFLKEVEAEVHPSDQMLEIYTSGSMALPKGVKHLHGPAMFRSRYLAKMTQVKRGAHTIASMPMFWIGGMAMFLLADWVAGGVTVCTEGTSTSSRHAMGAVLTDDVMKEMGHAPVFWGLGMSETFGPYSYGRQLRAAGYPLCPPLDHVADRYEIRVVDEEGNPVTDGETGEIQVRGYALAPALHKLERHPYYTTDGFLRTGDLGRVEERPEGRRINFVGRDGDIIKTNGSNVSPAEVEMELQRLPQVGAAYVFGLPDDERGQVVVAALVAEAGQTLDFVAIEKDMRARLSSFKVPRAYVEISREDIPMLHSNKVARRPLQALIADRLGRAA</sequence>
<dbReference type="InterPro" id="IPR000873">
    <property type="entry name" value="AMP-dep_synth/lig_dom"/>
</dbReference>
<gene>
    <name evidence="5" type="ORF">ACFO3E_16260</name>
</gene>
<evidence type="ECO:0000313" key="5">
    <source>
        <dbReference type="EMBL" id="MFC4595714.1"/>
    </source>
</evidence>
<dbReference type="SUPFAM" id="SSF56801">
    <property type="entry name" value="Acetyl-CoA synthetase-like"/>
    <property type="match status" value="1"/>
</dbReference>
<dbReference type="RefSeq" id="WP_380806238.1">
    <property type="nucleotide sequence ID" value="NZ_JBHSFZ010000058.1"/>
</dbReference>
<keyword evidence="6" id="KW-1185">Reference proteome</keyword>
<feature type="domain" description="AMP-dependent synthetase/ligase" evidence="3">
    <location>
        <begin position="19"/>
        <end position="278"/>
    </location>
</feature>
<protein>
    <submittedName>
        <fullName evidence="5">Class I adenylate-forming enzyme family protein</fullName>
    </submittedName>
</protein>
<keyword evidence="2" id="KW-0436">Ligase</keyword>
<feature type="domain" description="AMP-binding enzyme C-terminal" evidence="4">
    <location>
        <begin position="420"/>
        <end position="495"/>
    </location>
</feature>
<organism evidence="5 6">
    <name type="scientific">Sphingobium tyrosinilyticum</name>
    <dbReference type="NCBI Taxonomy" id="2715436"/>
    <lineage>
        <taxon>Bacteria</taxon>
        <taxon>Pseudomonadati</taxon>
        <taxon>Pseudomonadota</taxon>
        <taxon>Alphaproteobacteria</taxon>
        <taxon>Sphingomonadales</taxon>
        <taxon>Sphingomonadaceae</taxon>
        <taxon>Sphingobium</taxon>
    </lineage>
</organism>
<dbReference type="Proteomes" id="UP001595957">
    <property type="component" value="Unassembled WGS sequence"/>
</dbReference>
<dbReference type="Gene3D" id="3.40.50.12780">
    <property type="entry name" value="N-terminal domain of ligase-like"/>
    <property type="match status" value="2"/>
</dbReference>
<evidence type="ECO:0000259" key="3">
    <source>
        <dbReference type="Pfam" id="PF00501"/>
    </source>
</evidence>
<evidence type="ECO:0000256" key="2">
    <source>
        <dbReference type="ARBA" id="ARBA00022598"/>
    </source>
</evidence>
<dbReference type="PANTHER" id="PTHR43201:SF5">
    <property type="entry name" value="MEDIUM-CHAIN ACYL-COA LIGASE ACSF2, MITOCHONDRIAL"/>
    <property type="match status" value="1"/>
</dbReference>
<evidence type="ECO:0000313" key="6">
    <source>
        <dbReference type="Proteomes" id="UP001595957"/>
    </source>
</evidence>
<accession>A0ABV9F3D7</accession>
<dbReference type="Pfam" id="PF00501">
    <property type="entry name" value="AMP-binding"/>
    <property type="match status" value="1"/>
</dbReference>
<dbReference type="Pfam" id="PF13193">
    <property type="entry name" value="AMP-binding_C"/>
    <property type="match status" value="1"/>
</dbReference>
<comment type="similarity">
    <text evidence="1">Belongs to the ATP-dependent AMP-binding enzyme family.</text>
</comment>
<dbReference type="InterPro" id="IPR045851">
    <property type="entry name" value="AMP-bd_C_sf"/>
</dbReference>
<comment type="caution">
    <text evidence="5">The sequence shown here is derived from an EMBL/GenBank/DDBJ whole genome shotgun (WGS) entry which is preliminary data.</text>
</comment>
<dbReference type="PANTHER" id="PTHR43201">
    <property type="entry name" value="ACYL-COA SYNTHETASE"/>
    <property type="match status" value="1"/>
</dbReference>
<dbReference type="InterPro" id="IPR025110">
    <property type="entry name" value="AMP-bd_C"/>
</dbReference>